<protein>
    <submittedName>
        <fullName evidence="1">Uncharacterized protein</fullName>
    </submittedName>
</protein>
<dbReference type="AlphaFoldDB" id="A0AAV4Y8K5"/>
<sequence>MACGTIWICQWNHRTCELSQKRSGRCIFLYEDERTSSALLFDFCTSFLPTSCGKGFDDEHLERWILGILQKYSQRDGSVFGFGGLQEVTGRRVLGVAHCMAASTTILLDPTVCLGVPEGWSLDEAASVPAAYVTAYIALVESPTAHRRGGSGAGRGDWSGGCS</sequence>
<dbReference type="EMBL" id="BPLR01001466">
    <property type="protein sequence ID" value="GIZ02497.1"/>
    <property type="molecule type" value="Genomic_DNA"/>
</dbReference>
<name>A0AAV4Y8K5_CAEEX</name>
<evidence type="ECO:0000313" key="1">
    <source>
        <dbReference type="EMBL" id="GIZ02497.1"/>
    </source>
</evidence>
<dbReference type="Proteomes" id="UP001054945">
    <property type="component" value="Unassembled WGS sequence"/>
</dbReference>
<dbReference type="Gene3D" id="3.90.180.10">
    <property type="entry name" value="Medium-chain alcohol dehydrogenases, catalytic domain"/>
    <property type="match status" value="1"/>
</dbReference>
<dbReference type="SUPFAM" id="SSF50129">
    <property type="entry name" value="GroES-like"/>
    <property type="match status" value="1"/>
</dbReference>
<accession>A0AAV4Y8K5</accession>
<dbReference type="InterPro" id="IPR011032">
    <property type="entry name" value="GroES-like_sf"/>
</dbReference>
<gene>
    <name evidence="1" type="ORF">CEXT_295651</name>
</gene>
<proteinExistence type="predicted"/>
<reference evidence="1 2" key="1">
    <citation type="submission" date="2021-06" db="EMBL/GenBank/DDBJ databases">
        <title>Caerostris extrusa draft genome.</title>
        <authorList>
            <person name="Kono N."/>
            <person name="Arakawa K."/>
        </authorList>
    </citation>
    <scope>NUCLEOTIDE SEQUENCE [LARGE SCALE GENOMIC DNA]</scope>
</reference>
<organism evidence="1 2">
    <name type="scientific">Caerostris extrusa</name>
    <name type="common">Bark spider</name>
    <name type="synonym">Caerostris bankana</name>
    <dbReference type="NCBI Taxonomy" id="172846"/>
    <lineage>
        <taxon>Eukaryota</taxon>
        <taxon>Metazoa</taxon>
        <taxon>Ecdysozoa</taxon>
        <taxon>Arthropoda</taxon>
        <taxon>Chelicerata</taxon>
        <taxon>Arachnida</taxon>
        <taxon>Araneae</taxon>
        <taxon>Araneomorphae</taxon>
        <taxon>Entelegynae</taxon>
        <taxon>Araneoidea</taxon>
        <taxon>Araneidae</taxon>
        <taxon>Caerostris</taxon>
    </lineage>
</organism>
<evidence type="ECO:0000313" key="2">
    <source>
        <dbReference type="Proteomes" id="UP001054945"/>
    </source>
</evidence>
<keyword evidence="2" id="KW-1185">Reference proteome</keyword>
<comment type="caution">
    <text evidence="1">The sequence shown here is derived from an EMBL/GenBank/DDBJ whole genome shotgun (WGS) entry which is preliminary data.</text>
</comment>